<dbReference type="InterPro" id="IPR036322">
    <property type="entry name" value="WD40_repeat_dom_sf"/>
</dbReference>
<dbReference type="InterPro" id="IPR056455">
    <property type="entry name" value="Ig-like_IP5PC_F"/>
</dbReference>
<feature type="compositionally biased region" description="Polar residues" evidence="2">
    <location>
        <begin position="29"/>
        <end position="40"/>
    </location>
</feature>
<proteinExistence type="inferred from homology"/>
<protein>
    <recommendedName>
        <fullName evidence="3">Inositol polyphosphate-related phosphatase domain-containing protein</fullName>
    </recommendedName>
</protein>
<sequence length="1208" mass="134472">QPESPAMEDEDKEALAGLSPVPPPRKVHSYSQQLRGTTGSKRPHPVRKHSLDDIPRPTNTCTTTATTTVADHFYDSSDDDLFSNNSNVITTSGVPVNEDYVCPGPDAADDQQQHKPFQPMVEFIGSGGGTGIFKVPSRAAVHPGRPPCLELRPHPLKETQAGRFLRNIACTDTQLWAGQECGVRFWNLEDSYEPGAGIGGRVRRGDEDAAPFYESANTSPTMCLMVDCGNRLVWTGHKDGKIRSWKMDQTLDDANNPFKEGLSWQAHRGPVLAMIFSSQGDLWSGGEGGVIKIWPWESIEKSLSLKPEEKHMAALLVERSFIDLRAQVTVNGACSISSTEIKCMLSDHARARVWCAQPLSFSLWDARSKELLKVFNIEGHIENRVDTQSVQDQPVEDEMKVKFVSSNKKEKPHGFLQRSRNAIMGAADAVRRVATRGAGAFVDDTKRTEAMVLTADGMIWTGCTNGLLVQWDGNGNRVSDILHHQCAVQCFCTYGSRMYVGYVSGYLQILDLDGNLTASWIAHSSPVLKLAVGVDHIYSLAAHGGIRGWTFTSPSPLDNIIRSEIAAKEAVYLRRDDVRILVGTWNVGQGRASHESLLSWLGSVSSDVGIVAVGLQEVEMGAGFLAMSAAKETVGLEGSAIGQWWQDTIGKALDEGTTFERMGSRQLAGLLISFWVRKNLRTHVGDVDAAAVPCGFGRAIGNKGGVGLRIRVYDRTICFVNCHLAAHLEAVNRRNADYDHIYRNMVFSRSTSTLNSASGMVPYLFLYCSLAFCTYLFWLLYSSGFPLVLSAAAGVSTAVNMMKTSNTTTTLNTEETKPDLAEADMVIFFGDFNYRLFGISYDEARDFVSQRCFDWLREKDQLRAEMKAGKVFQGMREAIIRFPPTYKFERHRPGLAGYDSGEKKRIPAWCDRIIYRDSRSTPVSECSLECPVVSSILLYDAVMDVTESDHKPVHCKFHVKIAHVDRSERRRVFGEILKNNENTIKSMLDEYRIIPETIVSTESIVLQNQDTCTLRITNKSAQEKAIFKIICDGQSTVKDDGDASDYRLRGSFGFPRWLETPLSIKRCQCGRQIYNLTIDDDHEVPYELVFCPFQVTPAAGVIKPDSYIEVSVHHEEFHTLEEFVDGIPQNWWCEDTRDKEVMLSLVVQGCCSNDTRKHQIRVRHCFSAKTVRIDSKSNGSRKHQGGSTNRSEPRQPSGSSDGSDDRRS</sequence>
<feature type="compositionally biased region" description="Polar residues" evidence="2">
    <location>
        <begin position="1185"/>
        <end position="1196"/>
    </location>
</feature>
<dbReference type="Gene3D" id="3.60.10.10">
    <property type="entry name" value="Endonuclease/exonuclease/phosphatase"/>
    <property type="match status" value="1"/>
</dbReference>
<feature type="non-terminal residue" evidence="4">
    <location>
        <position position="1"/>
    </location>
</feature>
<gene>
    <name evidence="4" type="ORF">CUMW_128100</name>
</gene>
<accession>A0A2H5PE35</accession>
<dbReference type="EMBL" id="BDQV01000064">
    <property type="protein sequence ID" value="GAY50621.1"/>
    <property type="molecule type" value="Genomic_DNA"/>
</dbReference>
<feature type="compositionally biased region" description="Acidic residues" evidence="2">
    <location>
        <begin position="1"/>
        <end position="12"/>
    </location>
</feature>
<dbReference type="Pfam" id="PF23755">
    <property type="entry name" value="Ig-like_IP5PC_F"/>
    <property type="match status" value="2"/>
</dbReference>
<dbReference type="InterPro" id="IPR056454">
    <property type="entry name" value="Beta-prop_IP5PC_F"/>
</dbReference>
<dbReference type="Proteomes" id="UP000236630">
    <property type="component" value="Unassembled WGS sequence"/>
</dbReference>
<keyword evidence="5" id="KW-1185">Reference proteome</keyword>
<evidence type="ECO:0000256" key="1">
    <source>
        <dbReference type="ARBA" id="ARBA00010768"/>
    </source>
</evidence>
<feature type="region of interest" description="Disordered" evidence="2">
    <location>
        <begin position="1173"/>
        <end position="1208"/>
    </location>
</feature>
<dbReference type="InterPro" id="IPR046985">
    <property type="entry name" value="IP5"/>
</dbReference>
<comment type="caution">
    <text evidence="4">The sequence shown here is derived from an EMBL/GenBank/DDBJ whole genome shotgun (WGS) entry which is preliminary data.</text>
</comment>
<dbReference type="Gene3D" id="2.130.10.10">
    <property type="entry name" value="YVTN repeat-like/Quinoprotein amine dehydrogenase"/>
    <property type="match status" value="1"/>
</dbReference>
<evidence type="ECO:0000259" key="3">
    <source>
        <dbReference type="SMART" id="SM00128"/>
    </source>
</evidence>
<comment type="similarity">
    <text evidence="1">Belongs to the inositol polyphosphate 5-phosphatase family.</text>
</comment>
<evidence type="ECO:0000313" key="5">
    <source>
        <dbReference type="Proteomes" id="UP000236630"/>
    </source>
</evidence>
<dbReference type="STRING" id="55188.A0A2H5PE35"/>
<dbReference type="SUPFAM" id="SSF50978">
    <property type="entry name" value="WD40 repeat-like"/>
    <property type="match status" value="1"/>
</dbReference>
<dbReference type="AlphaFoldDB" id="A0A2H5PE35"/>
<dbReference type="Pfam" id="PF23754">
    <property type="entry name" value="Beta-prop_IP5PC_F"/>
    <property type="match status" value="1"/>
</dbReference>
<feature type="domain" description="Inositol polyphosphate-related phosphatase" evidence="3">
    <location>
        <begin position="576"/>
        <end position="965"/>
    </location>
</feature>
<dbReference type="InterPro" id="IPR001680">
    <property type="entry name" value="WD40_rpt"/>
</dbReference>
<dbReference type="PANTHER" id="PTHR11200">
    <property type="entry name" value="INOSITOL 5-PHOSPHATASE"/>
    <property type="match status" value="1"/>
</dbReference>
<dbReference type="PANTHER" id="PTHR11200:SF261">
    <property type="entry name" value="TYPE I INOSITOL POLYPHOSPHATE 5-PHOSPHATASE 12"/>
    <property type="match status" value="1"/>
</dbReference>
<dbReference type="GO" id="GO:0046856">
    <property type="term" value="P:phosphatidylinositol dephosphorylation"/>
    <property type="evidence" value="ECO:0007669"/>
    <property type="project" value="InterPro"/>
</dbReference>
<name>A0A2H5PE35_CITUN</name>
<dbReference type="SMART" id="SM00320">
    <property type="entry name" value="WD40"/>
    <property type="match status" value="5"/>
</dbReference>
<dbReference type="InterPro" id="IPR015943">
    <property type="entry name" value="WD40/YVTN_repeat-like_dom_sf"/>
</dbReference>
<dbReference type="Pfam" id="PF22669">
    <property type="entry name" value="Exo_endo_phos2"/>
    <property type="match status" value="1"/>
</dbReference>
<organism evidence="4 5">
    <name type="scientific">Citrus unshiu</name>
    <name type="common">Satsuma mandarin</name>
    <name type="synonym">Citrus nobilis var. unshiu</name>
    <dbReference type="NCBI Taxonomy" id="55188"/>
    <lineage>
        <taxon>Eukaryota</taxon>
        <taxon>Viridiplantae</taxon>
        <taxon>Streptophyta</taxon>
        <taxon>Embryophyta</taxon>
        <taxon>Tracheophyta</taxon>
        <taxon>Spermatophyta</taxon>
        <taxon>Magnoliopsida</taxon>
        <taxon>eudicotyledons</taxon>
        <taxon>Gunneridae</taxon>
        <taxon>Pentapetalae</taxon>
        <taxon>rosids</taxon>
        <taxon>malvids</taxon>
        <taxon>Sapindales</taxon>
        <taxon>Rutaceae</taxon>
        <taxon>Aurantioideae</taxon>
        <taxon>Citrus</taxon>
    </lineage>
</organism>
<dbReference type="CDD" id="cd09074">
    <property type="entry name" value="INPP5c"/>
    <property type="match status" value="1"/>
</dbReference>
<dbReference type="InterPro" id="IPR000300">
    <property type="entry name" value="IPPc"/>
</dbReference>
<feature type="region of interest" description="Disordered" evidence="2">
    <location>
        <begin position="1"/>
        <end position="60"/>
    </location>
</feature>
<dbReference type="GO" id="GO:0004439">
    <property type="term" value="F:phosphatidylinositol-4,5-bisphosphate 5-phosphatase activity"/>
    <property type="evidence" value="ECO:0007669"/>
    <property type="project" value="TreeGrafter"/>
</dbReference>
<dbReference type="FunFam" id="2.130.10.10:FF:002156">
    <property type="entry name" value="Type I inositol polyphosphate 5-phosphatase 12"/>
    <property type="match status" value="1"/>
</dbReference>
<dbReference type="SUPFAM" id="SSF56219">
    <property type="entry name" value="DNase I-like"/>
    <property type="match status" value="1"/>
</dbReference>
<evidence type="ECO:0000256" key="2">
    <source>
        <dbReference type="SAM" id="MobiDB-lite"/>
    </source>
</evidence>
<dbReference type="InterPro" id="IPR036691">
    <property type="entry name" value="Endo/exonu/phosph_ase_sf"/>
</dbReference>
<dbReference type="SMART" id="SM00128">
    <property type="entry name" value="IPPc"/>
    <property type="match status" value="1"/>
</dbReference>
<reference evidence="4 5" key="1">
    <citation type="journal article" date="2017" name="Front. Genet.">
        <title>Draft sequencing of the heterozygous diploid genome of Satsuma (Citrus unshiu Marc.) using a hybrid assembly approach.</title>
        <authorList>
            <person name="Shimizu T."/>
            <person name="Tanizawa Y."/>
            <person name="Mochizuki T."/>
            <person name="Nagasaki H."/>
            <person name="Yoshioka T."/>
            <person name="Toyoda A."/>
            <person name="Fujiyama A."/>
            <person name="Kaminuma E."/>
            <person name="Nakamura Y."/>
        </authorList>
    </citation>
    <scope>NUCLEOTIDE SEQUENCE [LARGE SCALE GENOMIC DNA]</scope>
    <source>
        <strain evidence="5">cv. Miyagawa wase</strain>
    </source>
</reference>
<evidence type="ECO:0000313" key="4">
    <source>
        <dbReference type="EMBL" id="GAY50621.1"/>
    </source>
</evidence>